<dbReference type="SUPFAM" id="SSF54826">
    <property type="entry name" value="Enolase N-terminal domain-like"/>
    <property type="match status" value="1"/>
</dbReference>
<evidence type="ECO:0000256" key="4">
    <source>
        <dbReference type="ARBA" id="ARBA00023235"/>
    </source>
</evidence>
<dbReference type="InterPro" id="IPR036849">
    <property type="entry name" value="Enolase-like_C_sf"/>
</dbReference>
<feature type="binding site" evidence="6">
    <location>
        <position position="323"/>
    </location>
    <ligand>
        <name>substrate</name>
    </ligand>
</feature>
<comment type="similarity">
    <text evidence="1 8">Belongs to the mandelate racemase/muconate lactonizing enzyme family.</text>
</comment>
<dbReference type="Pfam" id="PF02746">
    <property type="entry name" value="MR_MLE_N"/>
    <property type="match status" value="1"/>
</dbReference>
<accession>A0A4Z0GMP6</accession>
<dbReference type="Pfam" id="PF13378">
    <property type="entry name" value="MR_MLE_C"/>
    <property type="match status" value="1"/>
</dbReference>
<evidence type="ECO:0000313" key="11">
    <source>
        <dbReference type="Proteomes" id="UP000298347"/>
    </source>
</evidence>
<protein>
    <recommendedName>
        <fullName evidence="8">Dipeptide epimerase</fullName>
        <ecNumber evidence="8">5.1.1.-</ecNumber>
    </recommendedName>
</protein>
<feature type="binding site" evidence="7">
    <location>
        <position position="244"/>
    </location>
    <ligand>
        <name>Mg(2+)</name>
        <dbReference type="ChEBI" id="CHEBI:18420"/>
    </ligand>
</feature>
<feature type="binding site" evidence="7">
    <location>
        <position position="191"/>
    </location>
    <ligand>
        <name>Mg(2+)</name>
        <dbReference type="ChEBI" id="CHEBI:18420"/>
    </ligand>
</feature>
<dbReference type="CDD" id="cd03319">
    <property type="entry name" value="L-Ala-DL-Glu_epimerase"/>
    <property type="match status" value="1"/>
</dbReference>
<dbReference type="GO" id="GO:0016855">
    <property type="term" value="F:racemase and epimerase activity, acting on amino acids and derivatives"/>
    <property type="evidence" value="ECO:0007669"/>
    <property type="project" value="UniProtKB-UniRule"/>
</dbReference>
<feature type="binding site" evidence="7">
    <location>
        <position position="219"/>
    </location>
    <ligand>
        <name>Mg(2+)</name>
        <dbReference type="ChEBI" id="CHEBI:18420"/>
    </ligand>
</feature>
<feature type="active site" description="Proton acceptor; specific for (R)-substrate epimerization" evidence="5">
    <location>
        <position position="162"/>
    </location>
</feature>
<dbReference type="OrthoDB" id="9775391at2"/>
<dbReference type="GO" id="GO:0000287">
    <property type="term" value="F:magnesium ion binding"/>
    <property type="evidence" value="ECO:0007669"/>
    <property type="project" value="UniProtKB-ARBA"/>
</dbReference>
<reference evidence="10 11" key="1">
    <citation type="journal article" date="2015" name="Int. J. Syst. Evol. Microbiol.">
        <title>Sporolactobacillus shoreae sp. nov. and Sporolactobacillus spathodeae sp. nov., two spore-forming lactic acid bacteria isolated from tree barks in Thailand.</title>
        <authorList>
            <person name="Thamacharoensuk T."/>
            <person name="Kitahara M."/>
            <person name="Ohkuma M."/>
            <person name="Thongchul N."/>
            <person name="Tanasupawat S."/>
        </authorList>
    </citation>
    <scope>NUCLEOTIDE SEQUENCE [LARGE SCALE GENOMIC DNA]</scope>
    <source>
        <strain evidence="10 11">BK92</strain>
    </source>
</reference>
<dbReference type="RefSeq" id="WP_135349017.1">
    <property type="nucleotide sequence ID" value="NZ_SRJD01000013.1"/>
</dbReference>
<gene>
    <name evidence="10" type="ORF">E4665_11515</name>
</gene>
<dbReference type="FunFam" id="3.30.390.10:FF:000009">
    <property type="entry name" value="Hydrophobic dipeptide epimerase"/>
    <property type="match status" value="1"/>
</dbReference>
<evidence type="ECO:0000313" key="10">
    <source>
        <dbReference type="EMBL" id="TGA97551.1"/>
    </source>
</evidence>
<dbReference type="PANTHER" id="PTHR48073:SF2">
    <property type="entry name" value="O-SUCCINYLBENZOATE SYNTHASE"/>
    <property type="match status" value="1"/>
</dbReference>
<keyword evidence="11" id="KW-1185">Reference proteome</keyword>
<comment type="cofactor">
    <cofactor evidence="7 8">
        <name>Mg(2+)</name>
        <dbReference type="ChEBI" id="CHEBI:18420"/>
    </cofactor>
    <text evidence="7 8">Binds 1 Mg(2+) ion per subunit.</text>
</comment>
<feature type="domain" description="Mandelate racemase/muconate lactonizing enzyme C-terminal" evidence="9">
    <location>
        <begin position="141"/>
        <end position="240"/>
    </location>
</feature>
<evidence type="ECO:0000256" key="8">
    <source>
        <dbReference type="RuleBase" id="RU366006"/>
    </source>
</evidence>
<evidence type="ECO:0000259" key="9">
    <source>
        <dbReference type="SMART" id="SM00922"/>
    </source>
</evidence>
<dbReference type="InterPro" id="IPR029065">
    <property type="entry name" value="Enolase_C-like"/>
</dbReference>
<dbReference type="Gene3D" id="3.20.20.120">
    <property type="entry name" value="Enolase-like C-terminal domain"/>
    <property type="match status" value="1"/>
</dbReference>
<dbReference type="PANTHER" id="PTHR48073">
    <property type="entry name" value="O-SUCCINYLBENZOATE SYNTHASE-RELATED"/>
    <property type="match status" value="1"/>
</dbReference>
<organism evidence="10 11">
    <name type="scientific">Sporolactobacillus shoreae</name>
    <dbReference type="NCBI Taxonomy" id="1465501"/>
    <lineage>
        <taxon>Bacteria</taxon>
        <taxon>Bacillati</taxon>
        <taxon>Bacillota</taxon>
        <taxon>Bacilli</taxon>
        <taxon>Bacillales</taxon>
        <taxon>Sporolactobacillaceae</taxon>
        <taxon>Sporolactobacillus</taxon>
    </lineage>
</organism>
<dbReference type="GO" id="GO:0006518">
    <property type="term" value="P:peptide metabolic process"/>
    <property type="evidence" value="ECO:0007669"/>
    <property type="project" value="UniProtKB-ARBA"/>
</dbReference>
<dbReference type="SFLD" id="SFLDS00001">
    <property type="entry name" value="Enolase"/>
    <property type="match status" value="1"/>
</dbReference>
<proteinExistence type="inferred from homology"/>
<feature type="binding site" evidence="6">
    <location>
        <position position="296"/>
    </location>
    <ligand>
        <name>substrate</name>
    </ligand>
</feature>
<dbReference type="InterPro" id="IPR034603">
    <property type="entry name" value="Dipeptide_epimerase"/>
</dbReference>
<sequence length="361" mass="39573">MKIVDIRTREISVPLIKPFKTALRTVTCLNNLIVTVICDDGTTGIGEAPPTHVITGDSLESINYAVLHVLRPQLVGLEIEQKAKIDAVLDRAMVHNMSAKAAVDIAVYDCLGKCVGLPLYQLLGGYRNQLITDFTVSVNSTTEMIADARELVRKGYDTLKIKVGNSTEQEDIERVSGIRQAVGPRIRLRLDANQGWTVKEAISTIRRMEKLELAIELVEQPLPAWDFEGMKWVTEAVETPVMADESVFNLHDAARLLAMRGCDILNIKLMKAGGIANAVKLSHIAEAYGIECMCGCMVESKISVTAACQFAAAVRNVTRCDLDTPLMLAADPVEGGVRYQGKRIFLPEQPGLGITAIHFDR</sequence>
<feature type="binding site" evidence="6">
    <location>
        <position position="24"/>
    </location>
    <ligand>
        <name>substrate</name>
    </ligand>
</feature>
<feature type="active site" description="Proton acceptor; specific for (S)-substrate epimerization" evidence="5">
    <location>
        <position position="268"/>
    </location>
</feature>
<dbReference type="Proteomes" id="UP000298347">
    <property type="component" value="Unassembled WGS sequence"/>
</dbReference>
<feature type="binding site" evidence="6">
    <location>
        <position position="321"/>
    </location>
    <ligand>
        <name>substrate</name>
    </ligand>
</feature>
<feature type="binding site" evidence="6">
    <location>
        <position position="298"/>
    </location>
    <ligand>
        <name>substrate</name>
    </ligand>
</feature>
<evidence type="ECO:0000256" key="6">
    <source>
        <dbReference type="PIRSR" id="PIRSR634603-2"/>
    </source>
</evidence>
<keyword evidence="2 7" id="KW-0479">Metal-binding</keyword>
<dbReference type="EC" id="5.1.1.-" evidence="8"/>
<dbReference type="AlphaFoldDB" id="A0A4Z0GMP6"/>
<dbReference type="Gene3D" id="3.30.390.10">
    <property type="entry name" value="Enolase-like, N-terminal domain"/>
    <property type="match status" value="1"/>
</dbReference>
<feature type="binding site" evidence="6">
    <location>
        <position position="160"/>
    </location>
    <ligand>
        <name>substrate</name>
    </ligand>
</feature>
<dbReference type="InterPro" id="IPR013342">
    <property type="entry name" value="Mandelate_racemase_C"/>
</dbReference>
<dbReference type="SMART" id="SM00922">
    <property type="entry name" value="MR_MLE"/>
    <property type="match status" value="1"/>
</dbReference>
<feature type="binding site" evidence="6">
    <location>
        <position position="135"/>
    </location>
    <ligand>
        <name>substrate</name>
    </ligand>
</feature>
<dbReference type="InterPro" id="IPR029017">
    <property type="entry name" value="Enolase-like_N"/>
</dbReference>
<evidence type="ECO:0000256" key="7">
    <source>
        <dbReference type="PIRSR" id="PIRSR634603-3"/>
    </source>
</evidence>
<dbReference type="SUPFAM" id="SSF51604">
    <property type="entry name" value="Enolase C-terminal domain-like"/>
    <property type="match status" value="1"/>
</dbReference>
<dbReference type="SFLD" id="SFLDG00180">
    <property type="entry name" value="muconate_cycloisomerase"/>
    <property type="match status" value="1"/>
</dbReference>
<name>A0A4Z0GMP6_9BACL</name>
<evidence type="ECO:0000256" key="2">
    <source>
        <dbReference type="ARBA" id="ARBA00022723"/>
    </source>
</evidence>
<keyword evidence="3 7" id="KW-0460">Magnesium</keyword>
<evidence type="ECO:0000256" key="5">
    <source>
        <dbReference type="PIRSR" id="PIRSR634603-1"/>
    </source>
</evidence>
<comment type="caution">
    <text evidence="10">The sequence shown here is derived from an EMBL/GenBank/DDBJ whole genome shotgun (WGS) entry which is preliminary data.</text>
</comment>
<evidence type="ECO:0000256" key="1">
    <source>
        <dbReference type="ARBA" id="ARBA00008031"/>
    </source>
</evidence>
<evidence type="ECO:0000256" key="3">
    <source>
        <dbReference type="ARBA" id="ARBA00022842"/>
    </source>
</evidence>
<dbReference type="SFLD" id="SFLDF00009">
    <property type="entry name" value="o-succinylbenzoate_synthase"/>
    <property type="match status" value="1"/>
</dbReference>
<dbReference type="InterPro" id="IPR013341">
    <property type="entry name" value="Mandelate_racemase_N_dom"/>
</dbReference>
<dbReference type="EMBL" id="SRJD01000013">
    <property type="protein sequence ID" value="TGA97551.1"/>
    <property type="molecule type" value="Genomic_DNA"/>
</dbReference>
<keyword evidence="4 8" id="KW-0413">Isomerase</keyword>